<feature type="transmembrane region" description="Helical" evidence="1">
    <location>
        <begin position="131"/>
        <end position="154"/>
    </location>
</feature>
<keyword evidence="1" id="KW-0472">Membrane</keyword>
<organism evidence="4 5">
    <name type="scientific">Actomonas aquatica</name>
    <dbReference type="NCBI Taxonomy" id="2866162"/>
    <lineage>
        <taxon>Bacteria</taxon>
        <taxon>Pseudomonadati</taxon>
        <taxon>Verrucomicrobiota</taxon>
        <taxon>Opitutia</taxon>
        <taxon>Opitutales</taxon>
        <taxon>Opitutaceae</taxon>
        <taxon>Actomonas</taxon>
    </lineage>
</organism>
<dbReference type="RefSeq" id="WP_221030964.1">
    <property type="nucleotide sequence ID" value="NZ_CP139781.1"/>
</dbReference>
<evidence type="ECO:0000256" key="2">
    <source>
        <dbReference type="SAM" id="SignalP"/>
    </source>
</evidence>
<keyword evidence="5" id="KW-1185">Reference proteome</keyword>
<dbReference type="InterPro" id="IPR013783">
    <property type="entry name" value="Ig-like_fold"/>
</dbReference>
<feature type="signal peptide" evidence="2">
    <location>
        <begin position="1"/>
        <end position="27"/>
    </location>
</feature>
<feature type="chain" id="PRO_5046331230" evidence="2">
    <location>
        <begin position="28"/>
        <end position="168"/>
    </location>
</feature>
<dbReference type="Proteomes" id="UP000738431">
    <property type="component" value="Chromosome"/>
</dbReference>
<evidence type="ECO:0000313" key="5">
    <source>
        <dbReference type="Proteomes" id="UP000738431"/>
    </source>
</evidence>
<feature type="domain" description="Fibronectin type-III" evidence="3">
    <location>
        <begin position="36"/>
        <end position="127"/>
    </location>
</feature>
<dbReference type="InterPro" id="IPR036116">
    <property type="entry name" value="FN3_sf"/>
</dbReference>
<evidence type="ECO:0000259" key="3">
    <source>
        <dbReference type="PROSITE" id="PS50853"/>
    </source>
</evidence>
<sequence>MPSGILFRVHRGCLCAAAFFACLLAEAATPPPVDFNMRAPEGTAVTTEDGTVTLAWGELALMTRVELQQSDSADFAEKTIRFIGRDTGSVITGLPEGTHYFRLRALNNLGEGSAWSDPLEVQVTFMDRGKLFSLLGLGGVVVLLTVGAIVSGFLKHRDELRGDAGGEA</sequence>
<dbReference type="Gene3D" id="2.60.40.10">
    <property type="entry name" value="Immunoglobulins"/>
    <property type="match status" value="1"/>
</dbReference>
<proteinExistence type="predicted"/>
<dbReference type="CDD" id="cd00063">
    <property type="entry name" value="FN3"/>
    <property type="match status" value="1"/>
</dbReference>
<keyword evidence="2" id="KW-0732">Signal</keyword>
<reference evidence="4 5" key="2">
    <citation type="submission" date="2023-12" db="EMBL/GenBank/DDBJ databases">
        <title>Description of an unclassified Opitutus bacterium of Verrucomicrobiota.</title>
        <authorList>
            <person name="Zhang D.-F."/>
        </authorList>
    </citation>
    <scope>NUCLEOTIDE SEQUENCE [LARGE SCALE GENOMIC DNA]</scope>
    <source>
        <strain evidence="4 5">WL0086</strain>
    </source>
</reference>
<dbReference type="InterPro" id="IPR003961">
    <property type="entry name" value="FN3_dom"/>
</dbReference>
<keyword evidence="1" id="KW-0812">Transmembrane</keyword>
<accession>A0ABZ1CCQ1</accession>
<protein>
    <submittedName>
        <fullName evidence="4">Fibronectin type III domain-containing protein</fullName>
    </submittedName>
</protein>
<name>A0ABZ1CCQ1_9BACT</name>
<reference evidence="4 5" key="1">
    <citation type="submission" date="2021-08" db="EMBL/GenBank/DDBJ databases">
        <authorList>
            <person name="Zhang D."/>
            <person name="Zhang A."/>
            <person name="Wang L."/>
        </authorList>
    </citation>
    <scope>NUCLEOTIDE SEQUENCE [LARGE SCALE GENOMIC DNA]</scope>
    <source>
        <strain evidence="4 5">WL0086</strain>
    </source>
</reference>
<evidence type="ECO:0000313" key="4">
    <source>
        <dbReference type="EMBL" id="WRQ89092.1"/>
    </source>
</evidence>
<gene>
    <name evidence="4" type="ORF">K1X11_006705</name>
</gene>
<keyword evidence="1" id="KW-1133">Transmembrane helix</keyword>
<dbReference type="PROSITE" id="PS50853">
    <property type="entry name" value="FN3"/>
    <property type="match status" value="1"/>
</dbReference>
<dbReference type="SUPFAM" id="SSF49265">
    <property type="entry name" value="Fibronectin type III"/>
    <property type="match status" value="1"/>
</dbReference>
<dbReference type="EMBL" id="CP139781">
    <property type="protein sequence ID" value="WRQ89092.1"/>
    <property type="molecule type" value="Genomic_DNA"/>
</dbReference>
<evidence type="ECO:0000256" key="1">
    <source>
        <dbReference type="SAM" id="Phobius"/>
    </source>
</evidence>